<evidence type="ECO:0000256" key="1">
    <source>
        <dbReference type="ARBA" id="ARBA00004141"/>
    </source>
</evidence>
<dbReference type="AlphaFoldDB" id="A0A9W9VSS6"/>
<gene>
    <name evidence="6" type="ORF">N7509_011293</name>
</gene>
<feature type="transmembrane region" description="Helical" evidence="5">
    <location>
        <begin position="77"/>
        <end position="102"/>
    </location>
</feature>
<feature type="transmembrane region" description="Helical" evidence="5">
    <location>
        <begin position="45"/>
        <end position="65"/>
    </location>
</feature>
<dbReference type="PANTHER" id="PTHR31465">
    <property type="entry name" value="PROTEIN RTA1-RELATED"/>
    <property type="match status" value="1"/>
</dbReference>
<evidence type="ECO:0000256" key="2">
    <source>
        <dbReference type="ARBA" id="ARBA00022692"/>
    </source>
</evidence>
<evidence type="ECO:0000313" key="6">
    <source>
        <dbReference type="EMBL" id="KAJ5388752.1"/>
    </source>
</evidence>
<keyword evidence="4 5" id="KW-0472">Membrane</keyword>
<dbReference type="InterPro" id="IPR007568">
    <property type="entry name" value="RTA1"/>
</dbReference>
<keyword evidence="3 5" id="KW-1133">Transmembrane helix</keyword>
<reference evidence="6" key="2">
    <citation type="journal article" date="2023" name="IMA Fungus">
        <title>Comparative genomic study of the Penicillium genus elucidates a diverse pangenome and 15 lateral gene transfer events.</title>
        <authorList>
            <person name="Petersen C."/>
            <person name="Sorensen T."/>
            <person name="Nielsen M.R."/>
            <person name="Sondergaard T.E."/>
            <person name="Sorensen J.L."/>
            <person name="Fitzpatrick D.A."/>
            <person name="Frisvad J.C."/>
            <person name="Nielsen K.L."/>
        </authorList>
    </citation>
    <scope>NUCLEOTIDE SEQUENCE</scope>
    <source>
        <strain evidence="6">IBT 29677</strain>
    </source>
</reference>
<organism evidence="6 7">
    <name type="scientific">Penicillium cosmopolitanum</name>
    <dbReference type="NCBI Taxonomy" id="1131564"/>
    <lineage>
        <taxon>Eukaryota</taxon>
        <taxon>Fungi</taxon>
        <taxon>Dikarya</taxon>
        <taxon>Ascomycota</taxon>
        <taxon>Pezizomycotina</taxon>
        <taxon>Eurotiomycetes</taxon>
        <taxon>Eurotiomycetidae</taxon>
        <taxon>Eurotiales</taxon>
        <taxon>Aspergillaceae</taxon>
        <taxon>Penicillium</taxon>
    </lineage>
</organism>
<dbReference type="OrthoDB" id="3358017at2759"/>
<accession>A0A9W9VSS6</accession>
<dbReference type="GO" id="GO:0016020">
    <property type="term" value="C:membrane"/>
    <property type="evidence" value="ECO:0007669"/>
    <property type="project" value="UniProtKB-SubCell"/>
</dbReference>
<evidence type="ECO:0000313" key="7">
    <source>
        <dbReference type="Proteomes" id="UP001147747"/>
    </source>
</evidence>
<evidence type="ECO:0000256" key="4">
    <source>
        <dbReference type="ARBA" id="ARBA00023136"/>
    </source>
</evidence>
<sequence length="276" mass="31268">MELIPRSYKFWNYAPSIPAAVIFMLLFLALTVLHSWKLFKTRTWFCIAFTIGGFFQIIGYIGRLVAHNNTTTMGPYIVANIFILLSPTLFAASIYMTLGRIIRSVGGEHLSVIRVSRLTKTFVWGDVLSFVVQGNSSSLSVLGYETWAKVAVVGGLAIQLVSFSIFWLTAIIFEKRIRRSPTPECLIPGIPWQKALYMLYAVSALIMIRSIFRIIEYVLGNDGYPLAHEWTLYIFDSVPMAIVMVVFFLWYPSELQKNKDIEGNIPLAQSYSNLHG</sequence>
<dbReference type="EMBL" id="JAPZBU010000009">
    <property type="protein sequence ID" value="KAJ5388752.1"/>
    <property type="molecule type" value="Genomic_DNA"/>
</dbReference>
<evidence type="ECO:0000256" key="5">
    <source>
        <dbReference type="SAM" id="Phobius"/>
    </source>
</evidence>
<evidence type="ECO:0000256" key="3">
    <source>
        <dbReference type="ARBA" id="ARBA00022989"/>
    </source>
</evidence>
<feature type="transmembrane region" description="Helical" evidence="5">
    <location>
        <begin position="150"/>
        <end position="173"/>
    </location>
</feature>
<name>A0A9W9VSS6_9EURO</name>
<dbReference type="Pfam" id="PF04479">
    <property type="entry name" value="RTA1"/>
    <property type="match status" value="1"/>
</dbReference>
<keyword evidence="2 5" id="KW-0812">Transmembrane</keyword>
<protein>
    <recommendedName>
        <fullName evidence="8">RTA1 like protein</fullName>
    </recommendedName>
</protein>
<evidence type="ECO:0008006" key="8">
    <source>
        <dbReference type="Google" id="ProtNLM"/>
    </source>
</evidence>
<dbReference type="PANTHER" id="PTHR31465:SF35">
    <property type="entry name" value="RTA1 DOMAIN PROTEIN-RELATED"/>
    <property type="match status" value="1"/>
</dbReference>
<keyword evidence="7" id="KW-1185">Reference proteome</keyword>
<dbReference type="Proteomes" id="UP001147747">
    <property type="component" value="Unassembled WGS sequence"/>
</dbReference>
<feature type="transmembrane region" description="Helical" evidence="5">
    <location>
        <begin position="232"/>
        <end position="251"/>
    </location>
</feature>
<dbReference type="GeneID" id="81374910"/>
<comment type="caution">
    <text evidence="6">The sequence shown here is derived from an EMBL/GenBank/DDBJ whole genome shotgun (WGS) entry which is preliminary data.</text>
</comment>
<proteinExistence type="predicted"/>
<feature type="transmembrane region" description="Helical" evidence="5">
    <location>
        <begin position="194"/>
        <end position="212"/>
    </location>
</feature>
<comment type="subcellular location">
    <subcellularLocation>
        <location evidence="1">Membrane</location>
        <topology evidence="1">Multi-pass membrane protein</topology>
    </subcellularLocation>
</comment>
<dbReference type="RefSeq" id="XP_056486550.1">
    <property type="nucleotide sequence ID" value="XM_056635930.1"/>
</dbReference>
<feature type="transmembrane region" description="Helical" evidence="5">
    <location>
        <begin position="12"/>
        <end position="33"/>
    </location>
</feature>
<reference evidence="6" key="1">
    <citation type="submission" date="2022-12" db="EMBL/GenBank/DDBJ databases">
        <authorList>
            <person name="Petersen C."/>
        </authorList>
    </citation>
    <scope>NUCLEOTIDE SEQUENCE</scope>
    <source>
        <strain evidence="6">IBT 29677</strain>
    </source>
</reference>